<comment type="similarity">
    <text evidence="1 2">Belongs to the UDP-glucose/GDP-mannose dehydrogenase family.</text>
</comment>
<dbReference type="Pfam" id="PF00984">
    <property type="entry name" value="UDPG_MGDP_dh"/>
    <property type="match status" value="1"/>
</dbReference>
<feature type="domain" description="UDP-glucose/GDP-mannose dehydrogenase N-terminal" evidence="4">
    <location>
        <begin position="48"/>
        <end position="156"/>
    </location>
</feature>
<dbReference type="Proteomes" id="UP000176527">
    <property type="component" value="Unassembled WGS sequence"/>
</dbReference>
<dbReference type="GO" id="GO:0016616">
    <property type="term" value="F:oxidoreductase activity, acting on the CH-OH group of donors, NAD or NADP as acceptor"/>
    <property type="evidence" value="ECO:0007669"/>
    <property type="project" value="InterPro"/>
</dbReference>
<dbReference type="PANTHER" id="PTHR43750:SF3">
    <property type="entry name" value="UDP-GLUCOSE 6-DEHYDROGENASE TUAD"/>
    <property type="match status" value="1"/>
</dbReference>
<name>A0A1F5KED0_9BACT</name>
<evidence type="ECO:0000259" key="4">
    <source>
        <dbReference type="Pfam" id="PF03721"/>
    </source>
</evidence>
<dbReference type="InterPro" id="IPR001732">
    <property type="entry name" value="UDP-Glc/GDP-Man_DH_N"/>
</dbReference>
<dbReference type="InterPro" id="IPR036291">
    <property type="entry name" value="NAD(P)-bd_dom_sf"/>
</dbReference>
<dbReference type="GO" id="GO:0051287">
    <property type="term" value="F:NAD binding"/>
    <property type="evidence" value="ECO:0007669"/>
    <property type="project" value="InterPro"/>
</dbReference>
<accession>A0A1F5KED0</accession>
<dbReference type="InterPro" id="IPR028359">
    <property type="entry name" value="UDP_ManNAc/GlcNAc_DH"/>
</dbReference>
<dbReference type="GO" id="GO:0000271">
    <property type="term" value="P:polysaccharide biosynthetic process"/>
    <property type="evidence" value="ECO:0007669"/>
    <property type="project" value="InterPro"/>
</dbReference>
<evidence type="ECO:0008006" key="7">
    <source>
        <dbReference type="Google" id="ProtNLM"/>
    </source>
</evidence>
<evidence type="ECO:0000256" key="1">
    <source>
        <dbReference type="ARBA" id="ARBA00006601"/>
    </source>
</evidence>
<evidence type="ECO:0000259" key="3">
    <source>
        <dbReference type="Pfam" id="PF00984"/>
    </source>
</evidence>
<dbReference type="AlphaFoldDB" id="A0A1F5KED0"/>
<feature type="domain" description="UDP-glucose/GDP-mannose dehydrogenase dimerisation" evidence="3">
    <location>
        <begin position="182"/>
        <end position="275"/>
    </location>
</feature>
<dbReference type="PIRSF" id="PIRSF500136">
    <property type="entry name" value="UDP_ManNAc_DH"/>
    <property type="match status" value="1"/>
</dbReference>
<evidence type="ECO:0000313" key="6">
    <source>
        <dbReference type="Proteomes" id="UP000176527"/>
    </source>
</evidence>
<dbReference type="SUPFAM" id="SSF48179">
    <property type="entry name" value="6-phosphogluconate dehydrogenase C-terminal domain-like"/>
    <property type="match status" value="1"/>
</dbReference>
<protein>
    <recommendedName>
        <fullName evidence="7">UDP-glucose/GDP-mannose dehydrogenase dimerisation domain-containing protein</fullName>
    </recommendedName>
</protein>
<sequence length="298" mass="33674">MASSNTSTSNLINPASLGIIGYGIVGQAVAYGFSQPEIKDKYVIKYFDKYKESTPLDEVIKTSEFIFICLPTPMKVDESGIDLSIIEEMMEEITKLTDNTDKIIVIKSTVVPGTTLKFEKKYPKSNFAFNPEFLREASYLEDFINADRTIIGASNDLVSRRVVSLYKQRFSKTLVFQTDPTTAEMVKYMANTYLALKVTFANQMFDLCQALGIKYEEVKSMVAADPRIYDSHLDITTQRGFGGKCFPKDTIALLGLARELKVDLSLIGKMWELNKKVRKVHDWEEIPFVVSADLKIKN</sequence>
<dbReference type="InterPro" id="IPR013328">
    <property type="entry name" value="6PGD_dom2"/>
</dbReference>
<reference evidence="5 6" key="1">
    <citation type="journal article" date="2016" name="Nat. Commun.">
        <title>Thousands of microbial genomes shed light on interconnected biogeochemical processes in an aquifer system.</title>
        <authorList>
            <person name="Anantharaman K."/>
            <person name="Brown C.T."/>
            <person name="Hug L.A."/>
            <person name="Sharon I."/>
            <person name="Castelle C.J."/>
            <person name="Probst A.J."/>
            <person name="Thomas B.C."/>
            <person name="Singh A."/>
            <person name="Wilkins M.J."/>
            <person name="Karaoz U."/>
            <person name="Brodie E.L."/>
            <person name="Williams K.H."/>
            <person name="Hubbard S.S."/>
            <person name="Banfield J.F."/>
        </authorList>
    </citation>
    <scope>NUCLEOTIDE SEQUENCE [LARGE SCALE GENOMIC DNA]</scope>
</reference>
<dbReference type="InterPro" id="IPR017476">
    <property type="entry name" value="UDP-Glc/GDP-Man"/>
</dbReference>
<dbReference type="InterPro" id="IPR014026">
    <property type="entry name" value="UDP-Glc/GDP-Man_DH_dimer"/>
</dbReference>
<dbReference type="GO" id="GO:0016628">
    <property type="term" value="F:oxidoreductase activity, acting on the CH-CH group of donors, NAD or NADP as acceptor"/>
    <property type="evidence" value="ECO:0007669"/>
    <property type="project" value="InterPro"/>
</dbReference>
<dbReference type="PANTHER" id="PTHR43750">
    <property type="entry name" value="UDP-GLUCOSE 6-DEHYDROGENASE TUAD"/>
    <property type="match status" value="1"/>
</dbReference>
<dbReference type="SUPFAM" id="SSF51735">
    <property type="entry name" value="NAD(P)-binding Rossmann-fold domains"/>
    <property type="match status" value="1"/>
</dbReference>
<dbReference type="NCBIfam" id="TIGR03026">
    <property type="entry name" value="NDP-sugDHase"/>
    <property type="match status" value="1"/>
</dbReference>
<dbReference type="InterPro" id="IPR008927">
    <property type="entry name" value="6-PGluconate_DH-like_C_sf"/>
</dbReference>
<organism evidence="5 6">
    <name type="scientific">Candidatus Daviesbacteria bacterium RIFCSPHIGHO2_12_FULL_37_11</name>
    <dbReference type="NCBI Taxonomy" id="1797777"/>
    <lineage>
        <taxon>Bacteria</taxon>
        <taxon>Candidatus Daviesiibacteriota</taxon>
    </lineage>
</organism>
<dbReference type="EMBL" id="MFDE01000003">
    <property type="protein sequence ID" value="OGE39228.1"/>
    <property type="molecule type" value="Genomic_DNA"/>
</dbReference>
<evidence type="ECO:0000313" key="5">
    <source>
        <dbReference type="EMBL" id="OGE39228.1"/>
    </source>
</evidence>
<comment type="caution">
    <text evidence="5">The sequence shown here is derived from an EMBL/GenBank/DDBJ whole genome shotgun (WGS) entry which is preliminary data.</text>
</comment>
<dbReference type="PIRSF" id="PIRSF000124">
    <property type="entry name" value="UDPglc_GDPman_dh"/>
    <property type="match status" value="1"/>
</dbReference>
<evidence type="ECO:0000256" key="2">
    <source>
        <dbReference type="PIRNR" id="PIRNR000124"/>
    </source>
</evidence>
<proteinExistence type="inferred from homology"/>
<dbReference type="Pfam" id="PF03721">
    <property type="entry name" value="UDPG_MGDP_dh_N"/>
    <property type="match status" value="1"/>
</dbReference>
<dbReference type="Gene3D" id="1.10.1040.10">
    <property type="entry name" value="N-(1-d-carboxylethyl)-l-norvaline Dehydrogenase, domain 2"/>
    <property type="match status" value="1"/>
</dbReference>
<gene>
    <name evidence="5" type="ORF">A3F00_04025</name>
</gene>
<dbReference type="Gene3D" id="3.40.50.720">
    <property type="entry name" value="NAD(P)-binding Rossmann-like Domain"/>
    <property type="match status" value="1"/>
</dbReference>